<sequence>MKKIKFLKILFFLITILLISCEEEFDYGKIVNAVKTIEFSNVTQTTANVSGNIITDNGASLTARGICYGTSNNPTINSTKVVFDTATLGNYTCSLTNLAPSTTYYARAYATNSFGTAYGANISFTTLAATIANGITTNNLSSITQTTAVCGGNIASDGASSITSRGVCWSSTNSNPTILDTKTNNGTGIGSFTSSITGLTAGTTYYIRAYATNSVGTAYGNTRTFVTLSPTLPSGIVTTQISSITQNTAFSGGSITNDGGATITSRGICWSSTNSNPTIFNSTINNGSGIGSFTSSLTGLTANTTYFVRAYATNSVGTSYGNVISFTTANLNLTVGQSYQGGIIAYIFVPGDNGYVAGQINGLIATSTNQSTGVQWGCSGTSIAGTSTTLGTGVANTTAIVNGCGTTNIAARLCNNLASGGYTDWYLPSRDELSKLYLNRASIGGFSNVSYWSSSQVGSTTAWSINFSNGSSISTSTKSTLMYVRAIRKF</sequence>
<accession>A0ABP7VXH4</accession>
<evidence type="ECO:0000313" key="3">
    <source>
        <dbReference type="Proteomes" id="UP001500367"/>
    </source>
</evidence>
<keyword evidence="3" id="KW-1185">Reference proteome</keyword>
<dbReference type="InterPro" id="IPR036116">
    <property type="entry name" value="FN3_sf"/>
</dbReference>
<proteinExistence type="predicted"/>
<feature type="domain" description="Fibronectin type-III" evidence="1">
    <location>
        <begin position="33"/>
        <end position="129"/>
    </location>
</feature>
<gene>
    <name evidence="2" type="ORF">GCM10022389_20870</name>
</gene>
<evidence type="ECO:0000259" key="1">
    <source>
        <dbReference type="PROSITE" id="PS50853"/>
    </source>
</evidence>
<dbReference type="Gene3D" id="2.60.40.10">
    <property type="entry name" value="Immunoglobulins"/>
    <property type="match status" value="2"/>
</dbReference>
<dbReference type="EMBL" id="BAABCT010000005">
    <property type="protein sequence ID" value="GAA4075046.1"/>
    <property type="molecule type" value="Genomic_DNA"/>
</dbReference>
<dbReference type="InterPro" id="IPR003961">
    <property type="entry name" value="FN3_dom"/>
</dbReference>
<dbReference type="InterPro" id="IPR013783">
    <property type="entry name" value="Ig-like_fold"/>
</dbReference>
<dbReference type="Proteomes" id="UP001500367">
    <property type="component" value="Unassembled WGS sequence"/>
</dbReference>
<name>A0ABP7VXH4_9FLAO</name>
<evidence type="ECO:0000313" key="2">
    <source>
        <dbReference type="EMBL" id="GAA4075046.1"/>
    </source>
</evidence>
<dbReference type="Pfam" id="PF07603">
    <property type="entry name" value="Lcl_C"/>
    <property type="match status" value="1"/>
</dbReference>
<dbReference type="PROSITE" id="PS50853">
    <property type="entry name" value="FN3"/>
    <property type="match status" value="2"/>
</dbReference>
<comment type="caution">
    <text evidence="2">The sequence shown here is derived from an EMBL/GenBank/DDBJ whole genome shotgun (WGS) entry which is preliminary data.</text>
</comment>
<feature type="domain" description="Fibronectin type-III" evidence="1">
    <location>
        <begin position="134"/>
        <end position="234"/>
    </location>
</feature>
<protein>
    <recommendedName>
        <fullName evidence="1">Fibronectin type-III domain-containing protein</fullName>
    </recommendedName>
</protein>
<dbReference type="PROSITE" id="PS51257">
    <property type="entry name" value="PROKAR_LIPOPROTEIN"/>
    <property type="match status" value="1"/>
</dbReference>
<dbReference type="RefSeq" id="WP_344816656.1">
    <property type="nucleotide sequence ID" value="NZ_BAABCT010000005.1"/>
</dbReference>
<dbReference type="SUPFAM" id="SSF49265">
    <property type="entry name" value="Fibronectin type III"/>
    <property type="match status" value="2"/>
</dbReference>
<dbReference type="InterPro" id="IPR011460">
    <property type="entry name" value="Lcl_C"/>
</dbReference>
<organism evidence="2 3">
    <name type="scientific">Flavobacterium cheonanense</name>
    <dbReference type="NCBI Taxonomy" id="706183"/>
    <lineage>
        <taxon>Bacteria</taxon>
        <taxon>Pseudomonadati</taxon>
        <taxon>Bacteroidota</taxon>
        <taxon>Flavobacteriia</taxon>
        <taxon>Flavobacteriales</taxon>
        <taxon>Flavobacteriaceae</taxon>
        <taxon>Flavobacterium</taxon>
    </lineage>
</organism>
<reference evidence="3" key="1">
    <citation type="journal article" date="2019" name="Int. J. Syst. Evol. Microbiol.">
        <title>The Global Catalogue of Microorganisms (GCM) 10K type strain sequencing project: providing services to taxonomists for standard genome sequencing and annotation.</title>
        <authorList>
            <consortium name="The Broad Institute Genomics Platform"/>
            <consortium name="The Broad Institute Genome Sequencing Center for Infectious Disease"/>
            <person name="Wu L."/>
            <person name="Ma J."/>
        </authorList>
    </citation>
    <scope>NUCLEOTIDE SEQUENCE [LARGE SCALE GENOMIC DNA]</scope>
    <source>
        <strain evidence="3">JCM 17069</strain>
    </source>
</reference>